<dbReference type="STRING" id="254877.A0A1V6SMT9"/>
<comment type="caution">
    <text evidence="2">The sequence shown here is derived from an EMBL/GenBank/DDBJ whole genome shotgun (WGS) entry which is preliminary data.</text>
</comment>
<evidence type="ECO:0000313" key="2">
    <source>
        <dbReference type="EMBL" id="OQE15178.1"/>
    </source>
</evidence>
<name>A0A1V6SMT9_9EURO</name>
<dbReference type="EMBL" id="MLQL01000033">
    <property type="protein sequence ID" value="OQE15178.1"/>
    <property type="molecule type" value="Genomic_DNA"/>
</dbReference>
<feature type="domain" description="PD-(D/E)XK nuclease-like" evidence="1">
    <location>
        <begin position="78"/>
        <end position="298"/>
    </location>
</feature>
<dbReference type="Pfam" id="PF20516">
    <property type="entry name" value="PDDEXK_12"/>
    <property type="match status" value="1"/>
</dbReference>
<keyword evidence="3" id="KW-1185">Reference proteome</keyword>
<dbReference type="OrthoDB" id="4161186at2759"/>
<gene>
    <name evidence="2" type="ORF">PENFLA_c033G04483</name>
</gene>
<protein>
    <recommendedName>
        <fullName evidence="1">PD-(D/E)XK nuclease-like domain-containing protein</fullName>
    </recommendedName>
</protein>
<reference evidence="3" key="1">
    <citation type="journal article" date="2017" name="Nat. Microbiol.">
        <title>Global analysis of biosynthetic gene clusters reveals vast potential of secondary metabolite production in Penicillium species.</title>
        <authorList>
            <person name="Nielsen J.C."/>
            <person name="Grijseels S."/>
            <person name="Prigent S."/>
            <person name="Ji B."/>
            <person name="Dainat J."/>
            <person name="Nielsen K.F."/>
            <person name="Frisvad J.C."/>
            <person name="Workman M."/>
            <person name="Nielsen J."/>
        </authorList>
    </citation>
    <scope>NUCLEOTIDE SEQUENCE [LARGE SCALE GENOMIC DNA]</scope>
    <source>
        <strain evidence="3">IBT 14082</strain>
    </source>
</reference>
<sequence>MSTAPTSISYIRSQSHSESGFIPSEEKTLQDIKKALGSSATPLIRFIRGDEDPESIPATELLGLLCVDLSTPLGPSDKEKVAQISKVSFKGKNETWSPARWVDQVILPLLRVAIGDSPLEAMSCRGELINPIYLPCNVPQVLVCSIDIVFEFPRALWKSQYKAAGAEENYMSHISNTYGGGKLLGPGFVVKSVDVDILESQIELGAWMAGYLTWLTSHHNRNIDITPLISCTVSGDVWVFHVAFGEYVRDDKNQVEILARVNVWGPLPDLTGFTGNTPSAMSLVCTLRRIIDFTKGDFIDKLVNAVAVV</sequence>
<accession>A0A1V6SMT9</accession>
<dbReference type="AlphaFoldDB" id="A0A1V6SMT9"/>
<dbReference type="InterPro" id="IPR046797">
    <property type="entry name" value="PDDEXK_12"/>
</dbReference>
<evidence type="ECO:0000313" key="3">
    <source>
        <dbReference type="Proteomes" id="UP000191342"/>
    </source>
</evidence>
<proteinExistence type="predicted"/>
<organism evidence="2 3">
    <name type="scientific">Penicillium flavigenum</name>
    <dbReference type="NCBI Taxonomy" id="254877"/>
    <lineage>
        <taxon>Eukaryota</taxon>
        <taxon>Fungi</taxon>
        <taxon>Dikarya</taxon>
        <taxon>Ascomycota</taxon>
        <taxon>Pezizomycotina</taxon>
        <taxon>Eurotiomycetes</taxon>
        <taxon>Eurotiomycetidae</taxon>
        <taxon>Eurotiales</taxon>
        <taxon>Aspergillaceae</taxon>
        <taxon>Penicillium</taxon>
    </lineage>
</organism>
<evidence type="ECO:0000259" key="1">
    <source>
        <dbReference type="Pfam" id="PF20516"/>
    </source>
</evidence>
<dbReference type="Proteomes" id="UP000191342">
    <property type="component" value="Unassembled WGS sequence"/>
</dbReference>